<evidence type="ECO:0000313" key="3">
    <source>
        <dbReference type="Proteomes" id="UP001152795"/>
    </source>
</evidence>
<evidence type="ECO:0000256" key="1">
    <source>
        <dbReference type="SAM" id="MobiDB-lite"/>
    </source>
</evidence>
<dbReference type="Proteomes" id="UP001152795">
    <property type="component" value="Unassembled WGS sequence"/>
</dbReference>
<dbReference type="OrthoDB" id="5986244at2759"/>
<accession>A0A6S7FJX1</accession>
<dbReference type="PANTHER" id="PTHR47272:SF1">
    <property type="entry name" value="PIGGYBAC TRANSPOSABLE ELEMENT-DERIVED PROTEIN 3-LIKE"/>
    <property type="match status" value="1"/>
</dbReference>
<sequence length="556" mass="63912">MEKQTKIRYGTEKAIQYILAPGSDSELSELEDDDDCVDEVAANECCEADNPESDDSDVDDSEETTPVFKWKKKEPEAIDVSFSGAEFTLPDNVHELSPFSYFKMFWDDTITQNIVEQTNLYSVQQTGSSISTTKDEIEKLIGLQMKMGIVKMPNYELYWEKELRYEPIASVMPSKRYKKLRQFLHVNDNSKKDDPDNKDNRLYKVLPVIEGVRQNCLKVEPEISHSIDEQIIPAKTKYSGIRQYNPKKPTKWGFKNFVRAGKSGMIYDFFIYAGAKSTGQEKCTSESVVLKLCESLAKNCNHLLFFDNWFATLPLMLKLKSLGYPTTATVRANRIAKCPLKSEKQLKKDGRGSFDYRTDDTSSKKVKRWDGKAKKHVDVKCPDVVCQYNESMGGVDLADMLIALYRTKIKTKRWYLKVLFHCVDIAKVNAWILYRRHCDMGKVPKKQQQPLLDFNIAIAESLIKCGKSGMARKRGRPSLEEAELRATAEKRGRKPDTPLPAKVIRLDSSHHWPEYKESKNRCRHCKLGFSRVYCDKCNVCLCLSNARNCFRDFHTL</sequence>
<gene>
    <name evidence="2" type="ORF">PACLA_8A046800</name>
</gene>
<feature type="region of interest" description="Disordered" evidence="1">
    <location>
        <begin position="45"/>
        <end position="65"/>
    </location>
</feature>
<dbReference type="InterPro" id="IPR029526">
    <property type="entry name" value="PGBD"/>
</dbReference>
<dbReference type="EMBL" id="CACRXK020000072">
    <property type="protein sequence ID" value="CAB3977807.1"/>
    <property type="molecule type" value="Genomic_DNA"/>
</dbReference>
<evidence type="ECO:0000313" key="2">
    <source>
        <dbReference type="EMBL" id="CAB3977807.1"/>
    </source>
</evidence>
<dbReference type="AlphaFoldDB" id="A0A6S7FJX1"/>
<organism evidence="2 3">
    <name type="scientific">Paramuricea clavata</name>
    <name type="common">Red gorgonian</name>
    <name type="synonym">Violescent sea-whip</name>
    <dbReference type="NCBI Taxonomy" id="317549"/>
    <lineage>
        <taxon>Eukaryota</taxon>
        <taxon>Metazoa</taxon>
        <taxon>Cnidaria</taxon>
        <taxon>Anthozoa</taxon>
        <taxon>Octocorallia</taxon>
        <taxon>Malacalcyonacea</taxon>
        <taxon>Plexauridae</taxon>
        <taxon>Paramuricea</taxon>
    </lineage>
</organism>
<feature type="compositionally biased region" description="Acidic residues" evidence="1">
    <location>
        <begin position="46"/>
        <end position="63"/>
    </location>
</feature>
<reference evidence="2" key="1">
    <citation type="submission" date="2020-04" db="EMBL/GenBank/DDBJ databases">
        <authorList>
            <person name="Alioto T."/>
            <person name="Alioto T."/>
            <person name="Gomez Garrido J."/>
        </authorList>
    </citation>
    <scope>NUCLEOTIDE SEQUENCE</scope>
    <source>
        <strain evidence="2">A484AB</strain>
    </source>
</reference>
<name>A0A6S7FJX1_PARCT</name>
<dbReference type="Pfam" id="PF13843">
    <property type="entry name" value="DDE_Tnp_1_7"/>
    <property type="match status" value="1"/>
</dbReference>
<comment type="caution">
    <text evidence="2">The sequence shown here is derived from an EMBL/GenBank/DDBJ whole genome shotgun (WGS) entry which is preliminary data.</text>
</comment>
<feature type="compositionally biased region" description="Basic and acidic residues" evidence="1">
    <location>
        <begin position="477"/>
        <end position="496"/>
    </location>
</feature>
<feature type="region of interest" description="Disordered" evidence="1">
    <location>
        <begin position="472"/>
        <end position="500"/>
    </location>
</feature>
<protein>
    <submittedName>
        <fullName evidence="2">Uncharacterized protein</fullName>
    </submittedName>
</protein>
<keyword evidence="3" id="KW-1185">Reference proteome</keyword>
<proteinExistence type="predicted"/>
<dbReference type="PANTHER" id="PTHR47272">
    <property type="entry name" value="DDE_TNP_1_7 DOMAIN-CONTAINING PROTEIN"/>
    <property type="match status" value="1"/>
</dbReference>